<dbReference type="AlphaFoldDB" id="A0A160VHL5"/>
<proteinExistence type="predicted"/>
<dbReference type="Gene3D" id="3.40.50.300">
    <property type="entry name" value="P-loop containing nucleotide triphosphate hydrolases"/>
    <property type="match status" value="1"/>
</dbReference>
<dbReference type="PANTHER" id="PTHR12788">
    <property type="entry name" value="PROTEIN-TYROSINE SULFOTRANSFERASE 2"/>
    <property type="match status" value="1"/>
</dbReference>
<dbReference type="GO" id="GO:0005794">
    <property type="term" value="C:Golgi apparatus"/>
    <property type="evidence" value="ECO:0007669"/>
    <property type="project" value="UniProtKB-ARBA"/>
</dbReference>
<sequence>MSENNQKPIFIIGCERSGTTLIRLILHSHPNIALPPQTKFLKKIYKRRLQWRNLANEANRIKLSHWFTDHFDNHTKLPDLGLEAGDIRKEIVSSATSLGAAATGVFKLYSRKFNKPRWGDKRPYYIKYLKQLLALFPDAQIIHVVRDGRDCIASLMKMPWWKKDLAYTILNWQEAIQEGKRANRSLPVEQFIEIRYEDFVSHPEKWARELCRFLGEKYNSDMLNFQEIADIAVPDYKMPWHSATRQPISSTAIGRWQRDLEKWQVRLIEKTTGRELKEWGYGLSDANATIPFRELLKYYKGFVGYRLNRWFVLGLDRLLSLLYPWPLSYKAGRNNSP</sequence>
<keyword evidence="1 2" id="KW-0808">Transferase</keyword>
<dbReference type="GO" id="GO:0008476">
    <property type="term" value="F:protein-tyrosine sulfotransferase activity"/>
    <property type="evidence" value="ECO:0007669"/>
    <property type="project" value="InterPro"/>
</dbReference>
<accession>A0A160VHL5</accession>
<evidence type="ECO:0000256" key="1">
    <source>
        <dbReference type="ARBA" id="ARBA00022679"/>
    </source>
</evidence>
<dbReference type="PANTHER" id="PTHR12788:SF10">
    <property type="entry name" value="PROTEIN-TYROSINE SULFOTRANSFERASE"/>
    <property type="match status" value="1"/>
</dbReference>
<evidence type="ECO:0000313" key="2">
    <source>
        <dbReference type="EMBL" id="CUV09579.1"/>
    </source>
</evidence>
<dbReference type="InterPro" id="IPR027417">
    <property type="entry name" value="P-loop_NTPase"/>
</dbReference>
<dbReference type="EMBL" id="FAXC01000262">
    <property type="protein sequence ID" value="CUV09579.1"/>
    <property type="molecule type" value="Genomic_DNA"/>
</dbReference>
<dbReference type="InterPro" id="IPR026634">
    <property type="entry name" value="TPST-like"/>
</dbReference>
<gene>
    <name evidence="2" type="ORF">MGWOODY_Mmi1234</name>
</gene>
<organism evidence="2">
    <name type="scientific">hydrothermal vent metagenome</name>
    <dbReference type="NCBI Taxonomy" id="652676"/>
    <lineage>
        <taxon>unclassified sequences</taxon>
        <taxon>metagenomes</taxon>
        <taxon>ecological metagenomes</taxon>
    </lineage>
</organism>
<reference evidence="2" key="1">
    <citation type="submission" date="2015-10" db="EMBL/GenBank/DDBJ databases">
        <authorList>
            <person name="Gilbert D.G."/>
        </authorList>
    </citation>
    <scope>NUCLEOTIDE SEQUENCE</scope>
</reference>
<protein>
    <submittedName>
        <fullName evidence="2">Sulfotransferase domain superfamily</fullName>
    </submittedName>
</protein>
<name>A0A160VHL5_9ZZZZ</name>
<dbReference type="SUPFAM" id="SSF52540">
    <property type="entry name" value="P-loop containing nucleoside triphosphate hydrolases"/>
    <property type="match status" value="1"/>
</dbReference>
<dbReference type="Pfam" id="PF13469">
    <property type="entry name" value="Sulfotransfer_3"/>
    <property type="match status" value="1"/>
</dbReference>